<gene>
    <name evidence="1" type="ORF">BTN92_04780</name>
</gene>
<sequence>MKQIKNIVESKEGKRIVFIAVGIFIAMFSFIFYSLFFHRNTDENAGSTTNSEPLSVNEQKKEDLNLVEKNEALVYRGIWYSDRADGMVLELKNDGTYQSTDWLSTGNYRLVDTKLVLTDKDEKEVTFELMTRLGETIFFYKDNEGDITYFYPSVELMEKAKEMMDSGGDEVNEMISQKWNDVLLQGSWTGTTMNSQVLIDFTEDTFVQRKVDDGDEISRTFYYRVISEDISETSCVLELSVTDENSAVKKFEITLEETEFGYRMNSLPGMFLWVNNYEKPHQAVRLTQTGVYREENTSLEQLLEHRLNG</sequence>
<organism evidence="1 2">
    <name type="scientific">Enterococcus mundtii</name>
    <dbReference type="NCBI Taxonomy" id="53346"/>
    <lineage>
        <taxon>Bacteria</taxon>
        <taxon>Bacillati</taxon>
        <taxon>Bacillota</taxon>
        <taxon>Bacilli</taxon>
        <taxon>Lactobacillales</taxon>
        <taxon>Enterococcaceae</taxon>
        <taxon>Enterococcus</taxon>
    </lineage>
</organism>
<dbReference type="AlphaFoldDB" id="A0A1V2UL22"/>
<protein>
    <submittedName>
        <fullName evidence="1">Uncharacterized protein</fullName>
    </submittedName>
</protein>
<accession>A0A1V2UL22</accession>
<name>A0A1V2UL22_ENTMU</name>
<reference evidence="1 2" key="1">
    <citation type="submission" date="2016-12" db="EMBL/GenBank/DDBJ databases">
        <authorList>
            <person name="Song W.-J."/>
            <person name="Kurnit D.M."/>
        </authorList>
    </citation>
    <scope>NUCLEOTIDE SEQUENCE [LARGE SCALE GENOMIC DNA]</scope>
    <source>
        <strain evidence="1 2">CGB1038-1_S1</strain>
    </source>
</reference>
<evidence type="ECO:0000313" key="2">
    <source>
        <dbReference type="Proteomes" id="UP000189299"/>
    </source>
</evidence>
<dbReference type="RefSeq" id="WP_062805300.1">
    <property type="nucleotide sequence ID" value="NZ_BQWJ01000006.1"/>
</dbReference>
<comment type="caution">
    <text evidence="1">The sequence shown here is derived from an EMBL/GenBank/DDBJ whole genome shotgun (WGS) entry which is preliminary data.</text>
</comment>
<dbReference type="STRING" id="53346.A5802_000926"/>
<dbReference type="EMBL" id="MSTR01000003">
    <property type="protein sequence ID" value="ONN44154.1"/>
    <property type="molecule type" value="Genomic_DNA"/>
</dbReference>
<proteinExistence type="predicted"/>
<evidence type="ECO:0000313" key="1">
    <source>
        <dbReference type="EMBL" id="ONN44154.1"/>
    </source>
</evidence>
<dbReference type="OrthoDB" id="2194683at2"/>
<dbReference type="Proteomes" id="UP000189299">
    <property type="component" value="Unassembled WGS sequence"/>
</dbReference>